<dbReference type="InterPro" id="IPR036410">
    <property type="entry name" value="HSP_DnaJ_Cys-rich_dom_sf"/>
</dbReference>
<dbReference type="SUPFAM" id="SSF57938">
    <property type="entry name" value="DnaJ/Hsp40 cysteine-rich domain"/>
    <property type="match status" value="1"/>
</dbReference>
<dbReference type="InterPro" id="IPR052789">
    <property type="entry name" value="SSUH2_homolog"/>
</dbReference>
<feature type="region of interest" description="Disordered" evidence="1">
    <location>
        <begin position="607"/>
        <end position="654"/>
    </location>
</feature>
<protein>
    <submittedName>
        <fullName evidence="2">Uncharacterized protein C3orf32</fullName>
    </submittedName>
</protein>
<sequence length="654" mass="71943">MGWGRRWGAAPALSPVSCPVPRVPDGKFITEANKLDQNAQEEHKLQKLAVTDEAAVLHQAAMKATGNWAVKAGCQEHDPKQGLCNTALRSSLTAGAKQRSGAASPSKAKSNSGSQLCQFEWEEPSMSSGELGLYPRAKSHDVLHPVSATAKATGCQQLQQGLAVPPTRLEAEPGAAVTLPGGTIPGLLLGVRGTEVAAACMLAAAVTSVSIALHVAFSSELLLAFQVHVADTDVPVKHCLCLQNLLSGAKPVPPPLGLLGELGQQRISPPFPQPRPVEQVQSRNPSVLVPRGVPPLTEAAARTALLRFVATRHCYGSRAAAELHIQELRPRVTYRYRLETFSESRLSEWAFEPFTKPGASRPPGDIPPDLWDVEVGVPPLFQGQTRRCRVPRSALVRARCVTCRGSRRRLKQQKRCQLCSGTGRSRCSTCSGRGSKTCTTCQGEKKLRHFRQLVITWRNNVFEFVSEHHPNFPGELLSKVSGENIFQDENVVVCPIVDFPEPAISRASRRAIAEHSAAFASSSRILRQRQTVERIPITEVHYQYLGKPYLYYIYGLENKVYALDYPERNKYKTHFVLMQSFLKHEINFILFAAARVEKGKPWSLKEPCPDPTMMAGGQRDGCPDIPQQQFPCQERQRHSKQSRPSAPGGWLPLQ</sequence>
<evidence type="ECO:0000313" key="2">
    <source>
        <dbReference type="EMBL" id="EOB06833.1"/>
    </source>
</evidence>
<organism evidence="2 3">
    <name type="scientific">Anas platyrhynchos</name>
    <name type="common">Mallard</name>
    <name type="synonym">Anas boschas</name>
    <dbReference type="NCBI Taxonomy" id="8839"/>
    <lineage>
        <taxon>Eukaryota</taxon>
        <taxon>Metazoa</taxon>
        <taxon>Chordata</taxon>
        <taxon>Craniata</taxon>
        <taxon>Vertebrata</taxon>
        <taxon>Euteleostomi</taxon>
        <taxon>Archelosauria</taxon>
        <taxon>Archosauria</taxon>
        <taxon>Dinosauria</taxon>
        <taxon>Saurischia</taxon>
        <taxon>Theropoda</taxon>
        <taxon>Coelurosauria</taxon>
        <taxon>Aves</taxon>
        <taxon>Neognathae</taxon>
        <taxon>Galloanserae</taxon>
        <taxon>Anseriformes</taxon>
        <taxon>Anatidae</taxon>
        <taxon>Anatinae</taxon>
        <taxon>Anas</taxon>
    </lineage>
</organism>
<dbReference type="PANTHER" id="PTHR48465">
    <property type="entry name" value="PROTEIN SSUH2 HOMOLOG"/>
    <property type="match status" value="1"/>
</dbReference>
<evidence type="ECO:0000256" key="1">
    <source>
        <dbReference type="SAM" id="MobiDB-lite"/>
    </source>
</evidence>
<feature type="compositionally biased region" description="Polar residues" evidence="1">
    <location>
        <begin position="101"/>
        <end position="115"/>
    </location>
</feature>
<dbReference type="EMBL" id="KB742579">
    <property type="protein sequence ID" value="EOB06833.1"/>
    <property type="molecule type" value="Genomic_DNA"/>
</dbReference>
<dbReference type="PANTHER" id="PTHR48465:SF1">
    <property type="entry name" value="PROTEIN SSUH2 HOMOLOG"/>
    <property type="match status" value="1"/>
</dbReference>
<accession>R0M2E3</accession>
<reference evidence="3" key="1">
    <citation type="journal article" date="2013" name="Nat. Genet.">
        <title>The duck genome and transcriptome provide insight into an avian influenza virus reservoir species.</title>
        <authorList>
            <person name="Huang Y."/>
            <person name="Li Y."/>
            <person name="Burt D.W."/>
            <person name="Chen H."/>
            <person name="Zhang Y."/>
            <person name="Qian W."/>
            <person name="Kim H."/>
            <person name="Gan S."/>
            <person name="Zhao Y."/>
            <person name="Li J."/>
            <person name="Yi K."/>
            <person name="Feng H."/>
            <person name="Zhu P."/>
            <person name="Li B."/>
            <person name="Liu Q."/>
            <person name="Fairley S."/>
            <person name="Magor K.E."/>
            <person name="Du Z."/>
            <person name="Hu X."/>
            <person name="Goodman L."/>
            <person name="Tafer H."/>
            <person name="Vignal A."/>
            <person name="Lee T."/>
            <person name="Kim K.W."/>
            <person name="Sheng Z."/>
            <person name="An Y."/>
            <person name="Searle S."/>
            <person name="Herrero J."/>
            <person name="Groenen M.A."/>
            <person name="Crooijmans R.P."/>
            <person name="Faraut T."/>
            <person name="Cai Q."/>
            <person name="Webster R.G."/>
            <person name="Aldridge J.R."/>
            <person name="Warren W.C."/>
            <person name="Bartschat S."/>
            <person name="Kehr S."/>
            <person name="Marz M."/>
            <person name="Stadler P.F."/>
            <person name="Smith J."/>
            <person name="Kraus R.H."/>
            <person name="Zhao Y."/>
            <person name="Ren L."/>
            <person name="Fei J."/>
            <person name="Morisson M."/>
            <person name="Kaiser P."/>
            <person name="Griffin D.K."/>
            <person name="Rao M."/>
            <person name="Pitel F."/>
            <person name="Wang J."/>
            <person name="Li N."/>
        </authorList>
    </citation>
    <scope>NUCLEOTIDE SEQUENCE [LARGE SCALE GENOMIC DNA]</scope>
</reference>
<name>R0M2E3_ANAPL</name>
<feature type="region of interest" description="Disordered" evidence="1">
    <location>
        <begin position="95"/>
        <end position="115"/>
    </location>
</feature>
<dbReference type="AlphaFoldDB" id="R0M2E3"/>
<keyword evidence="3" id="KW-1185">Reference proteome</keyword>
<gene>
    <name evidence="2" type="ORF">Anapl_06402</name>
</gene>
<proteinExistence type="predicted"/>
<evidence type="ECO:0000313" key="3">
    <source>
        <dbReference type="Proteomes" id="UP000296049"/>
    </source>
</evidence>
<dbReference type="Proteomes" id="UP000296049">
    <property type="component" value="Unassembled WGS sequence"/>
</dbReference>